<feature type="transmembrane region" description="Helical" evidence="1">
    <location>
        <begin position="188"/>
        <end position="216"/>
    </location>
</feature>
<organism evidence="2 3">
    <name type="scientific">Paractinoplanes abujensis</name>
    <dbReference type="NCBI Taxonomy" id="882441"/>
    <lineage>
        <taxon>Bacteria</taxon>
        <taxon>Bacillati</taxon>
        <taxon>Actinomycetota</taxon>
        <taxon>Actinomycetes</taxon>
        <taxon>Micromonosporales</taxon>
        <taxon>Micromonosporaceae</taxon>
        <taxon>Paractinoplanes</taxon>
    </lineage>
</organism>
<feature type="transmembrane region" description="Helical" evidence="1">
    <location>
        <begin position="151"/>
        <end position="176"/>
    </location>
</feature>
<dbReference type="RefSeq" id="WP_184953893.1">
    <property type="nucleotide sequence ID" value="NZ_BOMC01000067.1"/>
</dbReference>
<feature type="transmembrane region" description="Helical" evidence="1">
    <location>
        <begin position="236"/>
        <end position="257"/>
    </location>
</feature>
<evidence type="ECO:0000313" key="2">
    <source>
        <dbReference type="EMBL" id="MBB4695568.1"/>
    </source>
</evidence>
<name>A0A7W7CYC7_9ACTN</name>
<feature type="transmembrane region" description="Helical" evidence="1">
    <location>
        <begin position="342"/>
        <end position="360"/>
    </location>
</feature>
<keyword evidence="3" id="KW-1185">Reference proteome</keyword>
<feature type="transmembrane region" description="Helical" evidence="1">
    <location>
        <begin position="393"/>
        <end position="415"/>
    </location>
</feature>
<proteinExistence type="predicted"/>
<feature type="transmembrane region" description="Helical" evidence="1">
    <location>
        <begin position="427"/>
        <end position="447"/>
    </location>
</feature>
<sequence>MTGTGKLIRLILRRDRVVLPLWVILLGLVPAGYVASFEGLFPTAAQRAEYAQVGAGNAGFVTLYGPLHGSSLGELVAWRAGFLPVLVALCALLAVVRHTRTDEESGRTELVGAAVVGRHAQLAAALITTCAASVLLGLVLTAAMMGQGLPAAGSLAFGAELALAGCVFAGAGAVTAQLTGSARGARTIGLMALASAFVLRVGGDVSALGDGSLAWLSWLSPIGWVQHLFPYGVNDWRPAAAALVAVAGLAGLAGLLLTRRDLGAGLLPARLGPASAPPGLGTPFGLAWRLHRGLLLGWGAGFALLGLVFGGVGGSVLDIASDNAGLSEIFARLGGSDALVDSYFAGLAGVVGLIAACYAVQATLRLRDEEQTGHAEAVLSTSVSRYAWAGAHLFFSLLGPAVVLAAEGATAALAYPEGDAGEIVGGVLVQLPAVWVLAALAVLAFGLVPRLSAVAWAAPALCLLILLVGQTLQLDQWFLDLSPFTHIPKLPGGDLSALPLVTLVVVAAALTAVGLAGVRRRNIPD</sequence>
<evidence type="ECO:0000256" key="1">
    <source>
        <dbReference type="SAM" id="Phobius"/>
    </source>
</evidence>
<keyword evidence="1" id="KW-0812">Transmembrane</keyword>
<gene>
    <name evidence="2" type="ORF">BKA14_005716</name>
</gene>
<reference evidence="2 3" key="1">
    <citation type="submission" date="2020-08" db="EMBL/GenBank/DDBJ databases">
        <title>Sequencing the genomes of 1000 actinobacteria strains.</title>
        <authorList>
            <person name="Klenk H.-P."/>
        </authorList>
    </citation>
    <scope>NUCLEOTIDE SEQUENCE [LARGE SCALE GENOMIC DNA]</scope>
    <source>
        <strain evidence="2 3">DSM 45518</strain>
    </source>
</reference>
<feature type="transmembrane region" description="Helical" evidence="1">
    <location>
        <begin position="76"/>
        <end position="96"/>
    </location>
</feature>
<dbReference type="EMBL" id="JACHMF010000001">
    <property type="protein sequence ID" value="MBB4695568.1"/>
    <property type="molecule type" value="Genomic_DNA"/>
</dbReference>
<feature type="transmembrane region" description="Helical" evidence="1">
    <location>
        <begin position="122"/>
        <end position="145"/>
    </location>
</feature>
<protein>
    <submittedName>
        <fullName evidence="2">ABC-2 type transport system permease protein</fullName>
    </submittedName>
</protein>
<feature type="transmembrane region" description="Helical" evidence="1">
    <location>
        <begin position="294"/>
        <end position="317"/>
    </location>
</feature>
<dbReference type="Proteomes" id="UP000542742">
    <property type="component" value="Unassembled WGS sequence"/>
</dbReference>
<feature type="transmembrane region" description="Helical" evidence="1">
    <location>
        <begin position="454"/>
        <end position="472"/>
    </location>
</feature>
<keyword evidence="1" id="KW-0472">Membrane</keyword>
<keyword evidence="1" id="KW-1133">Transmembrane helix</keyword>
<feature type="transmembrane region" description="Helical" evidence="1">
    <location>
        <begin position="497"/>
        <end position="518"/>
    </location>
</feature>
<dbReference type="AlphaFoldDB" id="A0A7W7CYC7"/>
<feature type="transmembrane region" description="Helical" evidence="1">
    <location>
        <begin position="17"/>
        <end position="35"/>
    </location>
</feature>
<accession>A0A7W7CYC7</accession>
<evidence type="ECO:0000313" key="3">
    <source>
        <dbReference type="Proteomes" id="UP000542742"/>
    </source>
</evidence>
<comment type="caution">
    <text evidence="2">The sequence shown here is derived from an EMBL/GenBank/DDBJ whole genome shotgun (WGS) entry which is preliminary data.</text>
</comment>